<evidence type="ECO:0000313" key="1">
    <source>
        <dbReference type="EMBL" id="CAG8734781.1"/>
    </source>
</evidence>
<feature type="non-terminal residue" evidence="1">
    <location>
        <position position="1"/>
    </location>
</feature>
<comment type="caution">
    <text evidence="1">The sequence shown here is derived from an EMBL/GenBank/DDBJ whole genome shotgun (WGS) entry which is preliminary data.</text>
</comment>
<gene>
    <name evidence="1" type="ORF">DHETER_LOCUS13667</name>
</gene>
<protein>
    <submittedName>
        <fullName evidence="1">15695_t:CDS:1</fullName>
    </submittedName>
</protein>
<name>A0ACA9Q2E7_9GLOM</name>
<evidence type="ECO:0000313" key="2">
    <source>
        <dbReference type="Proteomes" id="UP000789702"/>
    </source>
</evidence>
<proteinExistence type="predicted"/>
<sequence>SDPSIYLFYDKCSFTLDNSIQLYPWYFMRLQTDQQTGPLINTCTAGNGWARKFDSETNTTYLYKVNSNSLVVGSPTPVYVYDYVSYEDPQSIQYKLKLITSNSYGGIAISDLYADSSDKEMLNTITSVFPVSYRNVTSSNYSSSSGPSIITIIIVVLVIICCCGCCYGFFSGSSSSSGSSGKWVPVGTVWAKV</sequence>
<organism evidence="1 2">
    <name type="scientific">Dentiscutata heterogama</name>
    <dbReference type="NCBI Taxonomy" id="1316150"/>
    <lineage>
        <taxon>Eukaryota</taxon>
        <taxon>Fungi</taxon>
        <taxon>Fungi incertae sedis</taxon>
        <taxon>Mucoromycota</taxon>
        <taxon>Glomeromycotina</taxon>
        <taxon>Glomeromycetes</taxon>
        <taxon>Diversisporales</taxon>
        <taxon>Gigasporaceae</taxon>
        <taxon>Dentiscutata</taxon>
    </lineage>
</organism>
<keyword evidence="2" id="KW-1185">Reference proteome</keyword>
<reference evidence="1" key="1">
    <citation type="submission" date="2021-06" db="EMBL/GenBank/DDBJ databases">
        <authorList>
            <person name="Kallberg Y."/>
            <person name="Tangrot J."/>
            <person name="Rosling A."/>
        </authorList>
    </citation>
    <scope>NUCLEOTIDE SEQUENCE</scope>
    <source>
        <strain evidence="1">IL203A</strain>
    </source>
</reference>
<dbReference type="Proteomes" id="UP000789702">
    <property type="component" value="Unassembled WGS sequence"/>
</dbReference>
<accession>A0ACA9Q2E7</accession>
<dbReference type="EMBL" id="CAJVPU010038407">
    <property type="protein sequence ID" value="CAG8734781.1"/>
    <property type="molecule type" value="Genomic_DNA"/>
</dbReference>